<accession>A0ABR1IXR4</accession>
<dbReference type="SUPFAM" id="SSF51905">
    <property type="entry name" value="FAD/NAD(P)-binding domain"/>
    <property type="match status" value="2"/>
</dbReference>
<dbReference type="Proteomes" id="UP001498398">
    <property type="component" value="Unassembled WGS sequence"/>
</dbReference>
<evidence type="ECO:0000313" key="10">
    <source>
        <dbReference type="Proteomes" id="UP001498398"/>
    </source>
</evidence>
<dbReference type="PANTHER" id="PTHR43098:SF3">
    <property type="entry name" value="L-ORNITHINE N(5)-MONOOXYGENASE-RELATED"/>
    <property type="match status" value="1"/>
</dbReference>
<sequence>MSSNNNVNIDIDALVIGAGFGGVHQLYNLRQLGLNTKIFEAGSDFGGIWYWNCYPGARVDSDLPIYQLSMPELYQGWNYKEKFPGWKELRDYFHYVDKTLDLSKDVYFDSRVKEAVWDSKEDRWTITTEDGKVARARFLLLCTGIGSKYFIPDIKGLSSFKGICHHTARWPQEGLDVKGKRVGIIGTGATGVQVIQEMAPDVGHLTVFQRTPNMALPMQQAEVTAEMQDKMKKDLYPTLFKRCRQTFGGFTYDLIQDKSALDVTPEERRLHWEMLWEQGGFRFWLANYGDMFTSQEVNDECYAFWREKVRDRLKDERMKEKLAPMVKPHPIGCKRPSLEQRYYEVYNQPNVTLVDINETPIDEITPKGVKTKDGTEYEFDVLVLATGFDIVTGGITAIQVKGTDGQAIGDKWKTDGVYTYLGMTAATYPNMFFLYGPHGPTSFCNGPSCAEMQGEWIVKCVKHMLDNGYTRIEAEKEAENKWREYVLSFNERTLFPLAKSWYMGANIPGKKIEPLNFTGGVPFYNKYCNEVVDEGYRGFAFSKQETKA</sequence>
<comment type="similarity">
    <text evidence="2">Belongs to the FAD-binding monooxygenase family.</text>
</comment>
<evidence type="ECO:0000256" key="2">
    <source>
        <dbReference type="ARBA" id="ARBA00010139"/>
    </source>
</evidence>
<feature type="domain" description="FAD/NAD(P)-binding" evidence="8">
    <location>
        <begin position="12"/>
        <end position="233"/>
    </location>
</feature>
<comment type="caution">
    <text evidence="9">The sequence shown here is derived from an EMBL/GenBank/DDBJ whole genome shotgun (WGS) entry which is preliminary data.</text>
</comment>
<dbReference type="PANTHER" id="PTHR43098">
    <property type="entry name" value="L-ORNITHINE N(5)-MONOOXYGENASE-RELATED"/>
    <property type="match status" value="1"/>
</dbReference>
<keyword evidence="4" id="KW-0274">FAD</keyword>
<evidence type="ECO:0000313" key="9">
    <source>
        <dbReference type="EMBL" id="KAK7444064.1"/>
    </source>
</evidence>
<dbReference type="Gene3D" id="3.50.50.60">
    <property type="entry name" value="FAD/NAD(P)-binding domain"/>
    <property type="match status" value="2"/>
</dbReference>
<evidence type="ECO:0000256" key="6">
    <source>
        <dbReference type="ARBA" id="ARBA00023002"/>
    </source>
</evidence>
<evidence type="ECO:0000256" key="7">
    <source>
        <dbReference type="ARBA" id="ARBA00023033"/>
    </source>
</evidence>
<evidence type="ECO:0000256" key="5">
    <source>
        <dbReference type="ARBA" id="ARBA00022857"/>
    </source>
</evidence>
<evidence type="ECO:0000256" key="4">
    <source>
        <dbReference type="ARBA" id="ARBA00022827"/>
    </source>
</evidence>
<dbReference type="Pfam" id="PF07992">
    <property type="entry name" value="Pyr_redox_2"/>
    <property type="match status" value="1"/>
</dbReference>
<dbReference type="InterPro" id="IPR023753">
    <property type="entry name" value="FAD/NAD-binding_dom"/>
</dbReference>
<keyword evidence="3" id="KW-0285">Flavoprotein</keyword>
<dbReference type="InterPro" id="IPR036188">
    <property type="entry name" value="FAD/NAD-bd_sf"/>
</dbReference>
<keyword evidence="7" id="KW-0503">Monooxygenase</keyword>
<keyword evidence="10" id="KW-1185">Reference proteome</keyword>
<dbReference type="EMBL" id="JBANRG010000052">
    <property type="protein sequence ID" value="KAK7444064.1"/>
    <property type="molecule type" value="Genomic_DNA"/>
</dbReference>
<organism evidence="9 10">
    <name type="scientific">Marasmiellus scandens</name>
    <dbReference type="NCBI Taxonomy" id="2682957"/>
    <lineage>
        <taxon>Eukaryota</taxon>
        <taxon>Fungi</taxon>
        <taxon>Dikarya</taxon>
        <taxon>Basidiomycota</taxon>
        <taxon>Agaricomycotina</taxon>
        <taxon>Agaricomycetes</taxon>
        <taxon>Agaricomycetidae</taxon>
        <taxon>Agaricales</taxon>
        <taxon>Marasmiineae</taxon>
        <taxon>Omphalotaceae</taxon>
        <taxon>Marasmiellus</taxon>
    </lineage>
</organism>
<protein>
    <recommendedName>
        <fullName evidence="8">FAD/NAD(P)-binding domain-containing protein</fullName>
    </recommendedName>
</protein>
<comment type="cofactor">
    <cofactor evidence="1">
        <name>FAD</name>
        <dbReference type="ChEBI" id="CHEBI:57692"/>
    </cofactor>
</comment>
<evidence type="ECO:0000259" key="8">
    <source>
        <dbReference type="Pfam" id="PF07992"/>
    </source>
</evidence>
<proteinExistence type="inferred from homology"/>
<name>A0ABR1IXR4_9AGAR</name>
<gene>
    <name evidence="9" type="ORF">VKT23_015462</name>
</gene>
<keyword evidence="6" id="KW-0560">Oxidoreductase</keyword>
<evidence type="ECO:0000256" key="3">
    <source>
        <dbReference type="ARBA" id="ARBA00022630"/>
    </source>
</evidence>
<reference evidence="9 10" key="1">
    <citation type="submission" date="2024-01" db="EMBL/GenBank/DDBJ databases">
        <title>A draft genome for the cacao thread blight pathogen Marasmiellus scandens.</title>
        <authorList>
            <person name="Baruah I.K."/>
            <person name="Leung J."/>
            <person name="Bukari Y."/>
            <person name="Amoako-Attah I."/>
            <person name="Meinhardt L.W."/>
            <person name="Bailey B.A."/>
            <person name="Cohen S.P."/>
        </authorList>
    </citation>
    <scope>NUCLEOTIDE SEQUENCE [LARGE SCALE GENOMIC DNA]</scope>
    <source>
        <strain evidence="9 10">GH-19</strain>
    </source>
</reference>
<dbReference type="InterPro" id="IPR050775">
    <property type="entry name" value="FAD-binding_Monooxygenases"/>
</dbReference>
<keyword evidence="5" id="KW-0521">NADP</keyword>
<evidence type="ECO:0000256" key="1">
    <source>
        <dbReference type="ARBA" id="ARBA00001974"/>
    </source>
</evidence>